<dbReference type="Pfam" id="PF00578">
    <property type="entry name" value="AhpC-TSA"/>
    <property type="match status" value="1"/>
</dbReference>
<dbReference type="KEGG" id="hae:halTADL_3168"/>
<dbReference type="OrthoDB" id="146452at2157"/>
<dbReference type="GeneID" id="35003936"/>
<dbReference type="GO" id="GO:0016209">
    <property type="term" value="F:antioxidant activity"/>
    <property type="evidence" value="ECO:0007669"/>
    <property type="project" value="InterPro"/>
</dbReference>
<accession>A0A1H6SLC4</accession>
<dbReference type="STRING" id="1073996.SAMN05444271_105119"/>
<name>A0A1H6SLC4_9EURY</name>
<dbReference type="PROSITE" id="PS51352">
    <property type="entry name" value="THIOREDOXIN_2"/>
    <property type="match status" value="1"/>
</dbReference>
<dbReference type="GO" id="GO:0016491">
    <property type="term" value="F:oxidoreductase activity"/>
    <property type="evidence" value="ECO:0007669"/>
    <property type="project" value="InterPro"/>
</dbReference>
<sequence>MYSKPTDLSIELPNGGAGPDPLRLDRLDAEFVVLLFQRDYLCGNCRNQVQDIAARYDEFRERNTVVVSVLPESKERAAEWATNYDLPFPVVADPDTAVADRFGQPVRFGFLGSLHNLLGRMPLAVIIDLRGDEPRLVYSYVGNSPSDRPTIEGLILELNHKRKSSA</sequence>
<dbReference type="AlphaFoldDB" id="A0A1H6SLC4"/>
<dbReference type="Proteomes" id="UP000198888">
    <property type="component" value="Unassembled WGS sequence"/>
</dbReference>
<gene>
    <name evidence="2" type="ORF">SAMN05444271_105119</name>
</gene>
<evidence type="ECO:0000313" key="2">
    <source>
        <dbReference type="EMBL" id="SEI67706.1"/>
    </source>
</evidence>
<protein>
    <submittedName>
        <fullName evidence="2">Peroxiredoxin Q/BCP</fullName>
    </submittedName>
</protein>
<reference evidence="2 3" key="1">
    <citation type="submission" date="2016-10" db="EMBL/GenBank/DDBJ databases">
        <authorList>
            <person name="de Groot N.N."/>
        </authorList>
    </citation>
    <scope>NUCLEOTIDE SEQUENCE [LARGE SCALE GENOMIC DNA]</scope>
    <source>
        <strain evidence="2 3">DSM 22187</strain>
    </source>
</reference>
<accession>A0A2H4Q693</accession>
<keyword evidence="3" id="KW-1185">Reference proteome</keyword>
<dbReference type="SUPFAM" id="SSF52833">
    <property type="entry name" value="Thioredoxin-like"/>
    <property type="match status" value="1"/>
</dbReference>
<dbReference type="InterPro" id="IPR036249">
    <property type="entry name" value="Thioredoxin-like_sf"/>
</dbReference>
<dbReference type="Gene3D" id="3.40.30.10">
    <property type="entry name" value="Glutaredoxin"/>
    <property type="match status" value="1"/>
</dbReference>
<feature type="domain" description="Thioredoxin" evidence="1">
    <location>
        <begin position="1"/>
        <end position="160"/>
    </location>
</feature>
<organism evidence="2 3">
    <name type="scientific">Halohasta litchfieldiae</name>
    <dbReference type="NCBI Taxonomy" id="1073996"/>
    <lineage>
        <taxon>Archaea</taxon>
        <taxon>Methanobacteriati</taxon>
        <taxon>Methanobacteriota</taxon>
        <taxon>Stenosarchaea group</taxon>
        <taxon>Halobacteria</taxon>
        <taxon>Halobacteriales</taxon>
        <taxon>Haloferacaceae</taxon>
        <taxon>Halohasta</taxon>
    </lineage>
</organism>
<dbReference type="InterPro" id="IPR000866">
    <property type="entry name" value="AhpC/TSA"/>
</dbReference>
<dbReference type="EMBL" id="FNYR01000005">
    <property type="protein sequence ID" value="SEI67706.1"/>
    <property type="molecule type" value="Genomic_DNA"/>
</dbReference>
<dbReference type="RefSeq" id="WP_089671411.1">
    <property type="nucleotide sequence ID" value="NZ_CP024845.1"/>
</dbReference>
<evidence type="ECO:0000313" key="3">
    <source>
        <dbReference type="Proteomes" id="UP000198888"/>
    </source>
</evidence>
<dbReference type="InterPro" id="IPR013766">
    <property type="entry name" value="Thioredoxin_domain"/>
</dbReference>
<evidence type="ECO:0000259" key="1">
    <source>
        <dbReference type="PROSITE" id="PS51352"/>
    </source>
</evidence>
<proteinExistence type="predicted"/>